<dbReference type="InterPro" id="IPR016181">
    <property type="entry name" value="Acyl_CoA_acyltransferase"/>
</dbReference>
<reference evidence="4 5" key="1">
    <citation type="journal article" date="2021" name="Genome Biol. Evol.">
        <title>The evolution of interdependence in a four-way mealybug symbiosis.</title>
        <authorList>
            <person name="Garber A.I."/>
            <person name="Kupper M."/>
            <person name="Laetsch D.R."/>
            <person name="Weldon S.R."/>
            <person name="Ladinsky M.S."/>
            <person name="Bjorkman P.J."/>
            <person name="McCutcheon J.P."/>
        </authorList>
    </citation>
    <scope>NUCLEOTIDE SEQUENCE [LARGE SCALE GENOMIC DNA]</scope>
    <source>
        <strain evidence="4">SOD</strain>
    </source>
</reference>
<dbReference type="PANTHER" id="PTHR43800:SF1">
    <property type="entry name" value="PEPTIDYL-LYSINE N-ACETYLTRANSFERASE YJAB"/>
    <property type="match status" value="1"/>
</dbReference>
<evidence type="ECO:0000256" key="1">
    <source>
        <dbReference type="ARBA" id="ARBA00022679"/>
    </source>
</evidence>
<dbReference type="InterPro" id="IPR000182">
    <property type="entry name" value="GNAT_dom"/>
</dbReference>
<sequence length="151" mass="17058">MSSTSLSLRRAEVSDIPALYALRLATMEGYLINGGIDADEQTHLSRIIDHWNDAHIILMEGKLAGLFKYYLTDDAWFIGQIQVAPEFQRQGIGQQLLAGVLKQAQREDLAVELKVLKNNPAKNLYLRLGFTIITGDDYAWHMRWEPPSTAD</sequence>
<keyword evidence="1" id="KW-0808">Transferase</keyword>
<name>A0ABS5YA79_9GAMM</name>
<dbReference type="Proteomes" id="UP000811282">
    <property type="component" value="Unassembled WGS sequence"/>
</dbReference>
<protein>
    <submittedName>
        <fullName evidence="4">GNAT family N-acetyltransferase</fullName>
    </submittedName>
</protein>
<evidence type="ECO:0000313" key="5">
    <source>
        <dbReference type="Proteomes" id="UP000811282"/>
    </source>
</evidence>
<evidence type="ECO:0000256" key="2">
    <source>
        <dbReference type="ARBA" id="ARBA00023315"/>
    </source>
</evidence>
<evidence type="ECO:0000313" key="4">
    <source>
        <dbReference type="EMBL" id="MBT9431863.1"/>
    </source>
</evidence>
<accession>A0ABS5YA79</accession>
<dbReference type="PROSITE" id="PS51186">
    <property type="entry name" value="GNAT"/>
    <property type="match status" value="1"/>
</dbReference>
<proteinExistence type="predicted"/>
<comment type="caution">
    <text evidence="4">The sequence shown here is derived from an EMBL/GenBank/DDBJ whole genome shotgun (WGS) entry which is preliminary data.</text>
</comment>
<keyword evidence="2" id="KW-0012">Acyltransferase</keyword>
<dbReference type="Pfam" id="PF00583">
    <property type="entry name" value="Acetyltransf_1"/>
    <property type="match status" value="1"/>
</dbReference>
<gene>
    <name evidence="4" type="ORF">JZM24_06415</name>
</gene>
<evidence type="ECO:0000259" key="3">
    <source>
        <dbReference type="PROSITE" id="PS51186"/>
    </source>
</evidence>
<feature type="domain" description="N-acetyltransferase" evidence="3">
    <location>
        <begin position="6"/>
        <end position="147"/>
    </location>
</feature>
<dbReference type="PANTHER" id="PTHR43800">
    <property type="entry name" value="PEPTIDYL-LYSINE N-ACETYLTRANSFERASE YJAB"/>
    <property type="match status" value="1"/>
</dbReference>
<dbReference type="EMBL" id="JAFJYC010000001">
    <property type="protein sequence ID" value="MBT9431863.1"/>
    <property type="molecule type" value="Genomic_DNA"/>
</dbReference>
<dbReference type="RefSeq" id="WP_215669076.1">
    <property type="nucleotide sequence ID" value="NZ_JAFJYC010000001.1"/>
</dbReference>
<keyword evidence="5" id="KW-1185">Reference proteome</keyword>
<dbReference type="SUPFAM" id="SSF55729">
    <property type="entry name" value="Acyl-CoA N-acyltransferases (Nat)"/>
    <property type="match status" value="1"/>
</dbReference>
<organism evidence="4 5">
    <name type="scientific">Candidatus Sodalis endolongispinus</name>
    <dbReference type="NCBI Taxonomy" id="2812662"/>
    <lineage>
        <taxon>Bacteria</taxon>
        <taxon>Pseudomonadati</taxon>
        <taxon>Pseudomonadota</taxon>
        <taxon>Gammaproteobacteria</taxon>
        <taxon>Enterobacterales</taxon>
        <taxon>Bruguierivoracaceae</taxon>
        <taxon>Sodalis</taxon>
    </lineage>
</organism>
<dbReference type="Gene3D" id="3.40.630.30">
    <property type="match status" value="1"/>
</dbReference>
<dbReference type="CDD" id="cd04301">
    <property type="entry name" value="NAT_SF"/>
    <property type="match status" value="1"/>
</dbReference>